<name>A0A098AUT4_DESHA</name>
<accession>A0A098AUT4</accession>
<sequence>MDAEKGRVDIVVYENSERAVGNAELHRFNRLCEILETQEIFIKRYSFTKDKEQCRKNKDLWRCEC</sequence>
<dbReference type="PATRIC" id="fig|49338.4.peg.411"/>
<evidence type="ECO:0000313" key="1">
    <source>
        <dbReference type="EMBL" id="CDX00273.1"/>
    </source>
</evidence>
<protein>
    <submittedName>
        <fullName evidence="1">Uncharacterized protein</fullName>
    </submittedName>
</protein>
<dbReference type="EMBL" id="LK996017">
    <property type="protein sequence ID" value="CDX00273.1"/>
    <property type="molecule type" value="Genomic_DNA"/>
</dbReference>
<dbReference type="AlphaFoldDB" id="A0A098AUT4"/>
<reference evidence="1" key="1">
    <citation type="submission" date="2014-07" db="EMBL/GenBank/DDBJ databases">
        <authorList>
            <person name="Hornung V.Bastian."/>
        </authorList>
    </citation>
    <scope>NUCLEOTIDE SEQUENCE</scope>
    <source>
        <strain evidence="1">PCE-S</strain>
    </source>
</reference>
<proteinExistence type="predicted"/>
<organism evidence="1">
    <name type="scientific">Desulfitobacterium hafniense</name>
    <name type="common">Desulfitobacterium frappieri</name>
    <dbReference type="NCBI Taxonomy" id="49338"/>
    <lineage>
        <taxon>Bacteria</taxon>
        <taxon>Bacillati</taxon>
        <taxon>Bacillota</taxon>
        <taxon>Clostridia</taxon>
        <taxon>Eubacteriales</taxon>
        <taxon>Desulfitobacteriaceae</taxon>
        <taxon>Desulfitobacterium</taxon>
    </lineage>
</organism>
<gene>
    <name evidence="1" type="ORF">DPCES_0386</name>
</gene>